<reference evidence="2 3" key="1">
    <citation type="submission" date="2014-04" db="EMBL/GenBank/DDBJ databases">
        <authorList>
            <consortium name="DOE Joint Genome Institute"/>
            <person name="Kuo A."/>
            <person name="Zuccaro A."/>
            <person name="Kohler A."/>
            <person name="Nagy L.G."/>
            <person name="Floudas D."/>
            <person name="Copeland A."/>
            <person name="Barry K.W."/>
            <person name="Cichocki N."/>
            <person name="Veneault-Fourrey C."/>
            <person name="LaButti K."/>
            <person name="Lindquist E.A."/>
            <person name="Lipzen A."/>
            <person name="Lundell T."/>
            <person name="Morin E."/>
            <person name="Murat C."/>
            <person name="Sun H."/>
            <person name="Tunlid A."/>
            <person name="Henrissat B."/>
            <person name="Grigoriev I.V."/>
            <person name="Hibbett D.S."/>
            <person name="Martin F."/>
            <person name="Nordberg H.P."/>
            <person name="Cantor M.N."/>
            <person name="Hua S.X."/>
        </authorList>
    </citation>
    <scope>NUCLEOTIDE SEQUENCE [LARGE SCALE GENOMIC DNA]</scope>
    <source>
        <strain evidence="2 3">MAFF 305830</strain>
    </source>
</reference>
<feature type="compositionally biased region" description="Polar residues" evidence="1">
    <location>
        <begin position="72"/>
        <end position="87"/>
    </location>
</feature>
<dbReference type="GO" id="GO:0000122">
    <property type="term" value="P:negative regulation of transcription by RNA polymerase II"/>
    <property type="evidence" value="ECO:0007669"/>
    <property type="project" value="TreeGrafter"/>
</dbReference>
<dbReference type="GO" id="GO:0005634">
    <property type="term" value="C:nucleus"/>
    <property type="evidence" value="ECO:0007669"/>
    <property type="project" value="TreeGrafter"/>
</dbReference>
<proteinExistence type="predicted"/>
<organism evidence="2 3">
    <name type="scientific">Serendipita vermifera MAFF 305830</name>
    <dbReference type="NCBI Taxonomy" id="933852"/>
    <lineage>
        <taxon>Eukaryota</taxon>
        <taxon>Fungi</taxon>
        <taxon>Dikarya</taxon>
        <taxon>Basidiomycota</taxon>
        <taxon>Agaricomycotina</taxon>
        <taxon>Agaricomycetes</taxon>
        <taxon>Sebacinales</taxon>
        <taxon>Serendipitaceae</taxon>
        <taxon>Serendipita</taxon>
    </lineage>
</organism>
<feature type="compositionally biased region" description="Low complexity" evidence="1">
    <location>
        <begin position="1"/>
        <end position="18"/>
    </location>
</feature>
<feature type="compositionally biased region" description="Basic and acidic residues" evidence="1">
    <location>
        <begin position="88"/>
        <end position="104"/>
    </location>
</feature>
<name>A0A0C3BCH2_SERVB</name>
<dbReference type="InterPro" id="IPR034078">
    <property type="entry name" value="NFX1_fam"/>
</dbReference>
<evidence type="ECO:0000256" key="1">
    <source>
        <dbReference type="SAM" id="MobiDB-lite"/>
    </source>
</evidence>
<keyword evidence="3" id="KW-1185">Reference proteome</keyword>
<gene>
    <name evidence="2" type="ORF">M408DRAFT_19420</name>
</gene>
<evidence type="ECO:0000313" key="3">
    <source>
        <dbReference type="Proteomes" id="UP000054097"/>
    </source>
</evidence>
<dbReference type="EMBL" id="KN824277">
    <property type="protein sequence ID" value="KIM34525.1"/>
    <property type="molecule type" value="Genomic_DNA"/>
</dbReference>
<dbReference type="OrthoDB" id="6512771at2759"/>
<dbReference type="HOGENOM" id="CLU_785647_0_0_1"/>
<dbReference type="PANTHER" id="PTHR12360">
    <property type="entry name" value="NUCLEAR TRANSCRIPTION FACTOR, X-BOX BINDING 1 NFX1"/>
    <property type="match status" value="1"/>
</dbReference>
<dbReference type="GO" id="GO:0000977">
    <property type="term" value="F:RNA polymerase II transcription regulatory region sequence-specific DNA binding"/>
    <property type="evidence" value="ECO:0007669"/>
    <property type="project" value="TreeGrafter"/>
</dbReference>
<dbReference type="Proteomes" id="UP000054097">
    <property type="component" value="Unassembled WGS sequence"/>
</dbReference>
<dbReference type="PANTHER" id="PTHR12360:SF12">
    <property type="entry name" value="TRANSCRIPTIONAL REPRESSOR NF-X1"/>
    <property type="match status" value="1"/>
</dbReference>
<dbReference type="GO" id="GO:0000981">
    <property type="term" value="F:DNA-binding transcription factor activity, RNA polymerase II-specific"/>
    <property type="evidence" value="ECO:0007669"/>
    <property type="project" value="TreeGrafter"/>
</dbReference>
<dbReference type="AlphaFoldDB" id="A0A0C3BCH2"/>
<protein>
    <submittedName>
        <fullName evidence="2">Uncharacterized protein</fullName>
    </submittedName>
</protein>
<dbReference type="STRING" id="933852.A0A0C3BCH2"/>
<reference evidence="3" key="2">
    <citation type="submission" date="2015-01" db="EMBL/GenBank/DDBJ databases">
        <title>Evolutionary Origins and Diversification of the Mycorrhizal Mutualists.</title>
        <authorList>
            <consortium name="DOE Joint Genome Institute"/>
            <consortium name="Mycorrhizal Genomics Consortium"/>
            <person name="Kohler A."/>
            <person name="Kuo A."/>
            <person name="Nagy L.G."/>
            <person name="Floudas D."/>
            <person name="Copeland A."/>
            <person name="Barry K.W."/>
            <person name="Cichocki N."/>
            <person name="Veneault-Fourrey C."/>
            <person name="LaButti K."/>
            <person name="Lindquist E.A."/>
            <person name="Lipzen A."/>
            <person name="Lundell T."/>
            <person name="Morin E."/>
            <person name="Murat C."/>
            <person name="Riley R."/>
            <person name="Ohm R."/>
            <person name="Sun H."/>
            <person name="Tunlid A."/>
            <person name="Henrissat B."/>
            <person name="Grigoriev I.V."/>
            <person name="Hibbett D.S."/>
            <person name="Martin F."/>
        </authorList>
    </citation>
    <scope>NUCLEOTIDE SEQUENCE [LARGE SCALE GENOMIC DNA]</scope>
    <source>
        <strain evidence="3">MAFF 305830</strain>
    </source>
</reference>
<accession>A0A0C3BCH2</accession>
<feature type="region of interest" description="Disordered" evidence="1">
    <location>
        <begin position="1"/>
        <end position="104"/>
    </location>
</feature>
<sequence length="353" mass="38575">MSSSQQQSQTPQPAPSRGNNRRGRGRRPPPSGRANQSQEQRPRGTAESPDQPERSTNKPNPQSTRARKFGGQLTTSTSTDKATNAPTKESKSSETREAAPHMRSEGVNIPDLTAKLMNTLKSPPYAECVICFAPIIPQQPTWACTVSEETNRCCWGVFHNKCIVAWSKKSMQETKAAFQARNEDRDGEWRCPGCQTVRTQAPGQYKCFCGAVADPKPGRKDGPGGFRVKKFVPDHMIAGNIPVNRLVTLTLLRTVNVQGAQLKCGHAHILYLAATQPATSLDSNVTIYAHLNATRETVRHVRWKYPFHVDADHPSIVFHAGSILQSQKKSSVIKSAGPSGIAASMFATGHAAR</sequence>
<evidence type="ECO:0000313" key="2">
    <source>
        <dbReference type="EMBL" id="KIM34525.1"/>
    </source>
</evidence>